<keyword evidence="3" id="KW-1185">Reference proteome</keyword>
<keyword evidence="1" id="KW-0472">Membrane</keyword>
<dbReference type="Pfam" id="PF20176">
    <property type="entry name" value="DUF6541"/>
    <property type="match status" value="1"/>
</dbReference>
<dbReference type="InterPro" id="IPR046671">
    <property type="entry name" value="DUF6541"/>
</dbReference>
<keyword evidence="1" id="KW-1133">Transmembrane helix</keyword>
<feature type="transmembrane region" description="Helical" evidence="1">
    <location>
        <begin position="123"/>
        <end position="143"/>
    </location>
</feature>
<dbReference type="EMBL" id="QGSY01000220">
    <property type="protein sequence ID" value="RQX07437.1"/>
    <property type="molecule type" value="Genomic_DNA"/>
</dbReference>
<comment type="caution">
    <text evidence="2">The sequence shown here is derived from an EMBL/GenBank/DDBJ whole genome shotgun (WGS) entry which is preliminary data.</text>
</comment>
<feature type="transmembrane region" description="Helical" evidence="1">
    <location>
        <begin position="313"/>
        <end position="332"/>
    </location>
</feature>
<feature type="transmembrane region" description="Helical" evidence="1">
    <location>
        <begin position="240"/>
        <end position="262"/>
    </location>
</feature>
<feature type="transmembrane region" description="Helical" evidence="1">
    <location>
        <begin position="513"/>
        <end position="534"/>
    </location>
</feature>
<feature type="transmembrane region" description="Helical" evidence="1">
    <location>
        <begin position="6"/>
        <end position="22"/>
    </location>
</feature>
<dbReference type="RefSeq" id="WP_124858798.1">
    <property type="nucleotide sequence ID" value="NZ_JBEXYX010000018.1"/>
</dbReference>
<feature type="transmembrane region" description="Helical" evidence="1">
    <location>
        <begin position="437"/>
        <end position="458"/>
    </location>
</feature>
<evidence type="ECO:0008006" key="4">
    <source>
        <dbReference type="Google" id="ProtNLM"/>
    </source>
</evidence>
<proteinExistence type="predicted"/>
<feature type="transmembrane region" description="Helical" evidence="1">
    <location>
        <begin position="406"/>
        <end position="428"/>
    </location>
</feature>
<reference evidence="2 3" key="1">
    <citation type="submission" date="2018-05" db="EMBL/GenBank/DDBJ databases">
        <title>Micromonospora from Atacama Desert.</title>
        <authorList>
            <person name="Carro L."/>
            <person name="Goodfellow M."/>
            <person name="Klenk H.-P."/>
        </authorList>
    </citation>
    <scope>NUCLEOTIDE SEQUENCE [LARGE SCALE GENOMIC DNA]</scope>
    <source>
        <strain evidence="2 3">LB32</strain>
    </source>
</reference>
<gene>
    <name evidence="2" type="ORF">DLJ58_21445</name>
</gene>
<dbReference type="Proteomes" id="UP000266889">
    <property type="component" value="Unassembled WGS sequence"/>
</dbReference>
<feature type="transmembrane region" description="Helical" evidence="1">
    <location>
        <begin position="213"/>
        <end position="233"/>
    </location>
</feature>
<protein>
    <recommendedName>
        <fullName evidence="4">Glycosyltransferase RgtA/B/C/D-like domain-containing protein</fullName>
    </recommendedName>
</protein>
<name>A0A3N9XLD5_9ACTN</name>
<sequence length="688" mass="73287">MTTLIALFVAVVPGALLGFALPPGRYRWVAWAAAPALTLGLIALAMAWLPALGLPDSASAVLVAELLVAGAAVALSRLLSRRKAADRQPTAERDADDTNGDNRRSLVSRFRIRPVRPVLPRRADLIAVAVPSVVSLAYGWAMVGRLVATPGWDAMNHGYMARRILDTNSVDIPSVCSSGSTDTVTSCEFYPLAENVAWAQATHLSGGLLSTTMTAWAIVIGPLALVAGIYAAVRILRGGPVIAAAAATAPAFLGPMWTSLITGRVNEQTAPCLAGGVALLLALSLRGPHPVRLGLLAGLGGAGIVMMHSYDVLFVGVLALGFLLVVPGALTWRRSGAGIGAAAVAGLVPILPLIGVILGAGGERITEPPELLGQWGKAIEYWVTDPQRYVLWGFPGPGNNTQLDGLAVQVGVWIVIACLLASPLSLVLPQVRWARPWLLAGVLFTLLGIWTVASGSSAAQALAGLWYGDAERPRSMIFPVYGVLTVAGATVIGLGVQWLLVRFVARAGTLRGSAVPAAVAASVVVASLASLALVPDTWRPLRKTMVQRAPVGQEYTRTFEWLAEHTPPGKVVAYDRHRQFMSWAHADYGVPTLFGIPPLEKVGRDNYTDRWRAFTWLVNQKGPKNQGCTVRRFGIEYVVVGGRDYKGWQANYKQKRLDDSKRVTLVHREGHVRIYQVTDAGRACSSAQ</sequence>
<accession>A0A3N9XLD5</accession>
<feature type="transmembrane region" description="Helical" evidence="1">
    <location>
        <begin position="339"/>
        <end position="361"/>
    </location>
</feature>
<organism evidence="2 3">
    <name type="scientific">Micromonospora arida</name>
    <dbReference type="NCBI Taxonomy" id="2203715"/>
    <lineage>
        <taxon>Bacteria</taxon>
        <taxon>Bacillati</taxon>
        <taxon>Actinomycetota</taxon>
        <taxon>Actinomycetes</taxon>
        <taxon>Micromonosporales</taxon>
        <taxon>Micromonosporaceae</taxon>
        <taxon>Micromonospora</taxon>
    </lineage>
</organism>
<dbReference type="OrthoDB" id="3333504at2"/>
<evidence type="ECO:0000313" key="2">
    <source>
        <dbReference type="EMBL" id="RQX07437.1"/>
    </source>
</evidence>
<feature type="transmembrane region" description="Helical" evidence="1">
    <location>
        <begin position="478"/>
        <end position="501"/>
    </location>
</feature>
<evidence type="ECO:0000313" key="3">
    <source>
        <dbReference type="Proteomes" id="UP000266889"/>
    </source>
</evidence>
<dbReference type="AlphaFoldDB" id="A0A3N9XLD5"/>
<feature type="transmembrane region" description="Helical" evidence="1">
    <location>
        <begin position="57"/>
        <end position="79"/>
    </location>
</feature>
<evidence type="ECO:0000256" key="1">
    <source>
        <dbReference type="SAM" id="Phobius"/>
    </source>
</evidence>
<feature type="transmembrane region" description="Helical" evidence="1">
    <location>
        <begin position="29"/>
        <end position="51"/>
    </location>
</feature>
<keyword evidence="1" id="KW-0812">Transmembrane</keyword>